<dbReference type="EMBL" id="AAMT01000002">
    <property type="protein sequence ID" value="EAQ14504.1"/>
    <property type="molecule type" value="Genomic_DNA"/>
</dbReference>
<accession>A3VC21</accession>
<dbReference type="eggNOG" id="COG3173">
    <property type="taxonomic scope" value="Bacteria"/>
</dbReference>
<proteinExistence type="predicted"/>
<dbReference type="InterPro" id="IPR041726">
    <property type="entry name" value="ACAD10_11_N"/>
</dbReference>
<reference evidence="2 3" key="1">
    <citation type="journal article" date="2010" name="J. Bacteriol.">
        <title>Genome sequences of Pelagibaca bermudensis HTCC2601T and Maritimibacter alkaliphilus HTCC2654T, the type strains of two marine Roseobacter genera.</title>
        <authorList>
            <person name="Thrash J.C."/>
            <person name="Cho J.C."/>
            <person name="Ferriera S."/>
            <person name="Johnson J."/>
            <person name="Vergin K.L."/>
            <person name="Giovannoni S.J."/>
        </authorList>
    </citation>
    <scope>NUCLEOTIDE SEQUENCE [LARGE SCALE GENOMIC DNA]</scope>
    <source>
        <strain evidence="2 3">HTCC2654</strain>
    </source>
</reference>
<evidence type="ECO:0000313" key="3">
    <source>
        <dbReference type="Proteomes" id="UP000002931"/>
    </source>
</evidence>
<dbReference type="RefSeq" id="WP_008334001.1">
    <property type="nucleotide sequence ID" value="NZ_CH902578.1"/>
</dbReference>
<dbReference type="OrthoDB" id="3806873at2"/>
<dbReference type="PANTHER" id="PTHR47829">
    <property type="entry name" value="HYDROLASE, PUTATIVE (AFU_ORTHOLOGUE AFUA_1G12880)-RELATED"/>
    <property type="match status" value="1"/>
</dbReference>
<dbReference type="SUPFAM" id="SSF56112">
    <property type="entry name" value="Protein kinase-like (PK-like)"/>
    <property type="match status" value="1"/>
</dbReference>
<dbReference type="AlphaFoldDB" id="A3VC21"/>
<dbReference type="GO" id="GO:0016740">
    <property type="term" value="F:transferase activity"/>
    <property type="evidence" value="ECO:0007669"/>
    <property type="project" value="UniProtKB-KW"/>
</dbReference>
<dbReference type="PANTHER" id="PTHR47829:SF3">
    <property type="entry name" value="AMINOGLYCOSIDE PHOSPHOTRANSFERASE DOMAIN-CONTAINING PROTEIN"/>
    <property type="match status" value="1"/>
</dbReference>
<dbReference type="STRING" id="314271.RB2654_17581"/>
<dbReference type="InterPro" id="IPR002575">
    <property type="entry name" value="Aminoglycoside_PTrfase"/>
</dbReference>
<dbReference type="Pfam" id="PF01636">
    <property type="entry name" value="APH"/>
    <property type="match status" value="1"/>
</dbReference>
<dbReference type="InterPro" id="IPR052898">
    <property type="entry name" value="ACAD10-like"/>
</dbReference>
<dbReference type="Gene3D" id="3.30.200.20">
    <property type="entry name" value="Phosphorylase Kinase, domain 1"/>
    <property type="match status" value="1"/>
</dbReference>
<evidence type="ECO:0000259" key="1">
    <source>
        <dbReference type="Pfam" id="PF01636"/>
    </source>
</evidence>
<name>A3VC21_9RHOB</name>
<gene>
    <name evidence="2" type="ORF">RB2654_17581</name>
</gene>
<dbReference type="InterPro" id="IPR011009">
    <property type="entry name" value="Kinase-like_dom_sf"/>
</dbReference>
<organism evidence="2 3">
    <name type="scientific">Maritimibacter alkaliphilus HTCC2654</name>
    <dbReference type="NCBI Taxonomy" id="314271"/>
    <lineage>
        <taxon>Bacteria</taxon>
        <taxon>Pseudomonadati</taxon>
        <taxon>Pseudomonadota</taxon>
        <taxon>Alphaproteobacteria</taxon>
        <taxon>Rhodobacterales</taxon>
        <taxon>Roseobacteraceae</taxon>
        <taxon>Maritimibacter</taxon>
    </lineage>
</organism>
<dbReference type="CDD" id="cd05154">
    <property type="entry name" value="ACAD10_11_N-like"/>
    <property type="match status" value="1"/>
</dbReference>
<keyword evidence="3" id="KW-1185">Reference proteome</keyword>
<keyword evidence="2" id="KW-0808">Transferase</keyword>
<evidence type="ECO:0000313" key="2">
    <source>
        <dbReference type="EMBL" id="EAQ14504.1"/>
    </source>
</evidence>
<sequence length="340" mass="37368">MTDTQQLDTDAVANWLEANMDGFQGPITAEKSNVGQSNPTFRLDTPTGPYVLRRKPPGQLLKSAHAVDREFRVQSALAETDVPVAKMHVLCEDPDVIGSDFYVMEAVAGRNIDDPRIPDVSNEERAAIYAEMCRVLAAIHEVDIEAVGLSDYGPLGNYFERQIGRWTKQYRASETESIADMDALIDWLPANIPDDDQRRLVHGDYRIDNMLFETDGPRCAAVLDWELSTIGHPYADLASLLMQWQMPPGAEGRGLAGVDRASLGIPTDEEFVAMYCKARGLTGIPGMNFYIAFAFFRMGAIIQGVYKRALDGNASNPERAMRLGKAVPQFAAGGLKAAHG</sequence>
<comment type="caution">
    <text evidence="2">The sequence shown here is derived from an EMBL/GenBank/DDBJ whole genome shotgun (WGS) entry which is preliminary data.</text>
</comment>
<dbReference type="Gene3D" id="3.90.1200.10">
    <property type="match status" value="1"/>
</dbReference>
<dbReference type="Proteomes" id="UP000002931">
    <property type="component" value="Unassembled WGS sequence"/>
</dbReference>
<dbReference type="HOGENOM" id="CLU_007526_0_1_5"/>
<feature type="domain" description="Aminoglycoside phosphotransferase" evidence="1">
    <location>
        <begin position="34"/>
        <end position="252"/>
    </location>
</feature>
<protein>
    <submittedName>
        <fullName evidence="2">Phosphotransferase family protein</fullName>
    </submittedName>
</protein>